<name>A0A812JKT8_9DINO</name>
<dbReference type="InterPro" id="IPR059073">
    <property type="entry name" value="TRMT11_N"/>
</dbReference>
<feature type="domain" description="tRNA (guanine(10)-N(2))-methyltransferase TRMT11 N-terminal" evidence="1">
    <location>
        <begin position="2"/>
        <end position="101"/>
    </location>
</feature>
<evidence type="ECO:0000313" key="3">
    <source>
        <dbReference type="Proteomes" id="UP000601435"/>
    </source>
</evidence>
<dbReference type="EMBL" id="CAJNJA010006120">
    <property type="protein sequence ID" value="CAE7205865.1"/>
    <property type="molecule type" value="Genomic_DNA"/>
</dbReference>
<keyword evidence="3" id="KW-1185">Reference proteome</keyword>
<dbReference type="OrthoDB" id="296065at2759"/>
<dbReference type="Pfam" id="PF25904">
    <property type="entry name" value="Tmrp11_N"/>
    <property type="match status" value="1"/>
</dbReference>
<accession>A0A812JKT8</accession>
<evidence type="ECO:0000259" key="1">
    <source>
        <dbReference type="Pfam" id="PF25904"/>
    </source>
</evidence>
<comment type="caution">
    <text evidence="2">The sequence shown here is derived from an EMBL/GenBank/DDBJ whole genome shotgun (WGS) entry which is preliminary data.</text>
</comment>
<organism evidence="2 3">
    <name type="scientific">Symbiodinium necroappetens</name>
    <dbReference type="NCBI Taxonomy" id="1628268"/>
    <lineage>
        <taxon>Eukaryota</taxon>
        <taxon>Sar</taxon>
        <taxon>Alveolata</taxon>
        <taxon>Dinophyceae</taxon>
        <taxon>Suessiales</taxon>
        <taxon>Symbiodiniaceae</taxon>
        <taxon>Symbiodinium</taxon>
    </lineage>
</organism>
<gene>
    <name evidence="2" type="primary">trmt11</name>
    <name evidence="2" type="ORF">SNEC2469_LOCUS1765</name>
</gene>
<dbReference type="Proteomes" id="UP000601435">
    <property type="component" value="Unassembled WGS sequence"/>
</dbReference>
<evidence type="ECO:0000313" key="2">
    <source>
        <dbReference type="EMBL" id="CAE7205865.1"/>
    </source>
</evidence>
<protein>
    <submittedName>
        <fullName evidence="2">Trmt11 protein</fullName>
    </submittedName>
</protein>
<sequence length="189" mass="20912">ADAKKICERSVLVKAILEVWAEGSTWEEVVEACLAQGPDVRRQRRQYLAPPTTICLRVEAFGKTLTVEEKRATMETLRPLFDGDEVVDLRAPDTMMWVLEDSCKAGHHRSTPTGATRRHTWESEHGRLDECFWGGRLLVGAARTRSGRVVRSASSTATTSPSALCSALPRWTTSWPSSWQTALVSGPSS</sequence>
<dbReference type="AlphaFoldDB" id="A0A812JKT8"/>
<reference evidence="2" key="1">
    <citation type="submission" date="2021-02" db="EMBL/GenBank/DDBJ databases">
        <authorList>
            <person name="Dougan E. K."/>
            <person name="Rhodes N."/>
            <person name="Thang M."/>
            <person name="Chan C."/>
        </authorList>
    </citation>
    <scope>NUCLEOTIDE SEQUENCE</scope>
</reference>
<feature type="non-terminal residue" evidence="2">
    <location>
        <position position="1"/>
    </location>
</feature>
<proteinExistence type="predicted"/>